<keyword evidence="3" id="KW-1185">Reference proteome</keyword>
<feature type="region of interest" description="Disordered" evidence="1">
    <location>
        <begin position="71"/>
        <end position="154"/>
    </location>
</feature>
<feature type="compositionally biased region" description="Basic residues" evidence="1">
    <location>
        <begin position="135"/>
        <end position="146"/>
    </location>
</feature>
<evidence type="ECO:0000256" key="1">
    <source>
        <dbReference type="SAM" id="MobiDB-lite"/>
    </source>
</evidence>
<dbReference type="Proteomes" id="UP000249619">
    <property type="component" value="Unassembled WGS sequence"/>
</dbReference>
<reference evidence="3" key="1">
    <citation type="submission" date="2018-05" db="EMBL/GenBank/DDBJ databases">
        <title>Draft genome sequence of Stemphylium lycopersici strain CIDEFI 213.</title>
        <authorList>
            <person name="Medina R."/>
            <person name="Franco M.E.E."/>
            <person name="Lucentini C.G."/>
            <person name="Saparrat M.C.N."/>
            <person name="Balatti P.A."/>
        </authorList>
    </citation>
    <scope>NUCLEOTIDE SEQUENCE [LARGE SCALE GENOMIC DNA]</scope>
    <source>
        <strain evidence="3">CIDEFI 213</strain>
    </source>
</reference>
<evidence type="ECO:0000313" key="3">
    <source>
        <dbReference type="Proteomes" id="UP000249619"/>
    </source>
</evidence>
<gene>
    <name evidence="2" type="ORF">DDE83_004349</name>
</gene>
<feature type="compositionally biased region" description="Polar residues" evidence="1">
    <location>
        <begin position="71"/>
        <end position="96"/>
    </location>
</feature>
<comment type="caution">
    <text evidence="2">The sequence shown here is derived from an EMBL/GenBank/DDBJ whole genome shotgun (WGS) entry which is preliminary data.</text>
</comment>
<sequence length="473" mass="52171">MVSTRRSNANAVHPIVSIRTPRVPQPINDTIRVLNPRGKKIDKGKETLANPDIPSGVALSENISEHDLSLTSPITDENLNDATTEPPQTKTSSPNLPSRIASSASQRQASKPIFSMSGSCHNPIVLNEGSSPPRPRMRPPKRKHRNLGLPEPHKFMDNGYKELYNYGVSRSTSSAMPANGGTFTGHRSHDIYRMMNAKMTMVPDFSMNVAGGRSTISGSFGTPHPHSVEILAQQYTRPSFPSPHVQYYQYQATPVQYLATRPQSEDMLRAKAAQYIHDLPSFSSHKRRISSTDPAEAGGDEAEPAITHIDLSRSFSNPKSGVAPPSTPQTTVRISSNRVAYQSPQPNLDVRRLIEHTSLITCLLQIYPYSTDQKGLREDISMMASAQTQHIAEWMSSESQDLRKRMKVNRQDAVNADTEMRPSTALCNRVLDEKDRELRQAFSASADMWQDGTGHGVADVYATTPASSPGGRF</sequence>
<evidence type="ECO:0000313" key="2">
    <source>
        <dbReference type="EMBL" id="RAR11881.1"/>
    </source>
</evidence>
<feature type="compositionally biased region" description="Low complexity" evidence="1">
    <location>
        <begin position="98"/>
        <end position="110"/>
    </location>
</feature>
<name>A0A364N513_STELY</name>
<organism evidence="2 3">
    <name type="scientific">Stemphylium lycopersici</name>
    <name type="common">Tomato gray leaf spot disease fungus</name>
    <name type="synonym">Thyrospora lycopersici</name>
    <dbReference type="NCBI Taxonomy" id="183478"/>
    <lineage>
        <taxon>Eukaryota</taxon>
        <taxon>Fungi</taxon>
        <taxon>Dikarya</taxon>
        <taxon>Ascomycota</taxon>
        <taxon>Pezizomycotina</taxon>
        <taxon>Dothideomycetes</taxon>
        <taxon>Pleosporomycetidae</taxon>
        <taxon>Pleosporales</taxon>
        <taxon>Pleosporineae</taxon>
        <taxon>Pleosporaceae</taxon>
        <taxon>Stemphylium</taxon>
    </lineage>
</organism>
<accession>A0A364N513</accession>
<dbReference type="AlphaFoldDB" id="A0A364N513"/>
<proteinExistence type="predicted"/>
<protein>
    <submittedName>
        <fullName evidence="2">Uncharacterized protein</fullName>
    </submittedName>
</protein>
<dbReference type="EMBL" id="QGDH01000053">
    <property type="protein sequence ID" value="RAR11881.1"/>
    <property type="molecule type" value="Genomic_DNA"/>
</dbReference>